<proteinExistence type="predicted"/>
<dbReference type="SUPFAM" id="SSF52833">
    <property type="entry name" value="Thioredoxin-like"/>
    <property type="match status" value="1"/>
</dbReference>
<dbReference type="PROSITE" id="PS51257">
    <property type="entry name" value="PROKAR_LIPOPROTEIN"/>
    <property type="match status" value="1"/>
</dbReference>
<dbReference type="EMBL" id="JBHTIC010000008">
    <property type="protein sequence ID" value="MFD0762382.1"/>
    <property type="molecule type" value="Genomic_DNA"/>
</dbReference>
<reference evidence="2" key="1">
    <citation type="journal article" date="2019" name="Int. J. Syst. Evol. Microbiol.">
        <title>The Global Catalogue of Microorganisms (GCM) 10K type strain sequencing project: providing services to taxonomists for standard genome sequencing and annotation.</title>
        <authorList>
            <consortium name="The Broad Institute Genomics Platform"/>
            <consortium name="The Broad Institute Genome Sequencing Center for Infectious Disease"/>
            <person name="Wu L."/>
            <person name="Ma J."/>
        </authorList>
    </citation>
    <scope>NUCLEOTIDE SEQUENCE [LARGE SCALE GENOMIC DNA]</scope>
    <source>
        <strain evidence="2">CCUG 60022</strain>
    </source>
</reference>
<sequence>MKNLLSIIILTLIISCTTTNNKSTIYFGGEIINPKNKFVLLLKDDNVIDTLILNNQNRYLEKFKSLKEGLYTFKHGNEFQYIYLEPGDSILIRLNTWDFDESLVFTGKGSSKNEFLINLFLQNEKEEKAMYKYFNLTEAEFQTKIDSLANERVSIYNEFAAAEESVSEGFNQLTNSAIHFPLYRLKEMYPYYYKKMNKLTKYPKVSGSFYNYRSQINLNEENLVSFYPYQNYVVSYLYNLSDDLKEKDPSKNNTTINILNSIIENINNEDFKNTLLKKFVVQNFFESEVHCDIDEDVFNLFIKNCSNQEFKNQVENLVSDSKKVPIHQPLTNFEVVTYNGNATKINSTINQKNSVLYFWSTEFMSPIYLFKRIQYLEKKYPNILFVGISINSDIENLANDPYLKKLDTNKQFKLTPNSDALQFLTSNYPRMMIVNKNGVVENGFINFNARNLHSELEKLEKN</sequence>
<protein>
    <submittedName>
        <fullName evidence="1">TlpA family protein disulfide reductase</fullName>
    </submittedName>
</protein>
<evidence type="ECO:0000313" key="2">
    <source>
        <dbReference type="Proteomes" id="UP001597032"/>
    </source>
</evidence>
<dbReference type="InterPro" id="IPR036249">
    <property type="entry name" value="Thioredoxin-like_sf"/>
</dbReference>
<comment type="caution">
    <text evidence="1">The sequence shown here is derived from an EMBL/GenBank/DDBJ whole genome shotgun (WGS) entry which is preliminary data.</text>
</comment>
<dbReference type="RefSeq" id="WP_386782710.1">
    <property type="nucleotide sequence ID" value="NZ_JBHTIC010000008.1"/>
</dbReference>
<organism evidence="1 2">
    <name type="scientific">Lutibacter aestuarii</name>
    <dbReference type="NCBI Taxonomy" id="861111"/>
    <lineage>
        <taxon>Bacteria</taxon>
        <taxon>Pseudomonadati</taxon>
        <taxon>Bacteroidota</taxon>
        <taxon>Flavobacteriia</taxon>
        <taxon>Flavobacteriales</taxon>
        <taxon>Flavobacteriaceae</taxon>
        <taxon>Lutibacter</taxon>
    </lineage>
</organism>
<dbReference type="Gene3D" id="3.40.30.10">
    <property type="entry name" value="Glutaredoxin"/>
    <property type="match status" value="1"/>
</dbReference>
<accession>A0ABW2Z877</accession>
<dbReference type="Proteomes" id="UP001597032">
    <property type="component" value="Unassembled WGS sequence"/>
</dbReference>
<name>A0ABW2Z877_9FLAO</name>
<gene>
    <name evidence="1" type="ORF">ACFQZW_09845</name>
</gene>
<evidence type="ECO:0000313" key="1">
    <source>
        <dbReference type="EMBL" id="MFD0762382.1"/>
    </source>
</evidence>
<keyword evidence="2" id="KW-1185">Reference proteome</keyword>